<feature type="domain" description="Ig-like" evidence="5">
    <location>
        <begin position="167"/>
        <end position="260"/>
    </location>
</feature>
<dbReference type="PANTHER" id="PTHR45080">
    <property type="entry name" value="CONTACTIN 5"/>
    <property type="match status" value="1"/>
</dbReference>
<feature type="chain" id="PRO_5018745574" evidence="4">
    <location>
        <begin position="21"/>
        <end position="270"/>
    </location>
</feature>
<dbReference type="FunFam" id="2.60.40.10:FF:000032">
    <property type="entry name" value="palladin isoform X1"/>
    <property type="match status" value="1"/>
</dbReference>
<evidence type="ECO:0000256" key="2">
    <source>
        <dbReference type="ARBA" id="ARBA00023157"/>
    </source>
</evidence>
<keyword evidence="1 4" id="KW-0732">Signal</keyword>
<keyword evidence="3" id="KW-0393">Immunoglobulin domain</keyword>
<organism evidence="6 7">
    <name type="scientific">Dinothrombium tinctorium</name>
    <dbReference type="NCBI Taxonomy" id="1965070"/>
    <lineage>
        <taxon>Eukaryota</taxon>
        <taxon>Metazoa</taxon>
        <taxon>Ecdysozoa</taxon>
        <taxon>Arthropoda</taxon>
        <taxon>Chelicerata</taxon>
        <taxon>Arachnida</taxon>
        <taxon>Acari</taxon>
        <taxon>Acariformes</taxon>
        <taxon>Trombidiformes</taxon>
        <taxon>Prostigmata</taxon>
        <taxon>Anystina</taxon>
        <taxon>Parasitengona</taxon>
        <taxon>Trombidioidea</taxon>
        <taxon>Trombidiidae</taxon>
        <taxon>Dinothrombium</taxon>
    </lineage>
</organism>
<evidence type="ECO:0000313" key="6">
    <source>
        <dbReference type="EMBL" id="RWS00111.1"/>
    </source>
</evidence>
<dbReference type="InterPro" id="IPR013783">
    <property type="entry name" value="Ig-like_fold"/>
</dbReference>
<dbReference type="Gene3D" id="2.60.40.10">
    <property type="entry name" value="Immunoglobulins"/>
    <property type="match status" value="2"/>
</dbReference>
<dbReference type="PANTHER" id="PTHR45080:SF8">
    <property type="entry name" value="IG-LIKE DOMAIN-CONTAINING PROTEIN"/>
    <property type="match status" value="1"/>
</dbReference>
<evidence type="ECO:0000313" key="7">
    <source>
        <dbReference type="Proteomes" id="UP000285301"/>
    </source>
</evidence>
<protein>
    <submittedName>
        <fullName evidence="6">Neural/ectodermal development factor IMP-L2-like protein</fullName>
    </submittedName>
</protein>
<dbReference type="Proteomes" id="UP000285301">
    <property type="component" value="Unassembled WGS sequence"/>
</dbReference>
<dbReference type="Pfam" id="PF13927">
    <property type="entry name" value="Ig_3"/>
    <property type="match status" value="1"/>
</dbReference>
<dbReference type="AlphaFoldDB" id="A0A3S3RIC4"/>
<dbReference type="EMBL" id="NCKU01012335">
    <property type="protein sequence ID" value="RWS00111.1"/>
    <property type="molecule type" value="Genomic_DNA"/>
</dbReference>
<dbReference type="CDD" id="cd00096">
    <property type="entry name" value="Ig"/>
    <property type="match status" value="1"/>
</dbReference>
<dbReference type="InterPro" id="IPR050958">
    <property type="entry name" value="Cell_Adh-Cytoskel_Orgn"/>
</dbReference>
<dbReference type="STRING" id="1965070.A0A3S3RIC4"/>
<proteinExistence type="predicted"/>
<comment type="caution">
    <text evidence="6">The sequence shown here is derived from an EMBL/GenBank/DDBJ whole genome shotgun (WGS) entry which is preliminary data.</text>
</comment>
<evidence type="ECO:0000256" key="1">
    <source>
        <dbReference type="ARBA" id="ARBA00022729"/>
    </source>
</evidence>
<dbReference type="SUPFAM" id="SSF48726">
    <property type="entry name" value="Immunoglobulin"/>
    <property type="match status" value="2"/>
</dbReference>
<dbReference type="InterPro" id="IPR003598">
    <property type="entry name" value="Ig_sub2"/>
</dbReference>
<evidence type="ECO:0000259" key="5">
    <source>
        <dbReference type="PROSITE" id="PS50835"/>
    </source>
</evidence>
<accession>A0A3S3RIC4</accession>
<keyword evidence="2" id="KW-1015">Disulfide bond</keyword>
<dbReference type="SMART" id="SM00408">
    <property type="entry name" value="IGc2"/>
    <property type="match status" value="2"/>
</dbReference>
<dbReference type="GO" id="GO:0005886">
    <property type="term" value="C:plasma membrane"/>
    <property type="evidence" value="ECO:0007669"/>
    <property type="project" value="TreeGrafter"/>
</dbReference>
<dbReference type="InterPro" id="IPR013098">
    <property type="entry name" value="Ig_I-set"/>
</dbReference>
<sequence>MISMRIFLLCSLLLVEITQNIECRAASRRLFTRSPTYPTAKKPEFLWFFYKPKPQIFVQSEASKYVECVAVGNPKPMISWYRNGKPILENVDETINDRIIKTEGVRVGSRLYFDCLQPEDSGTYTCFANNSKFQANTTFDLIVEKANAFPTFNNVFSCRRKNEGISPARINLWSEVMFVLVGFDAKLNCRSSGNPNATVSWFKSNICDESAPDKLIENSDKYIIQENGDLIIKNLQLKDVNKYHCKVSNEHGTDMRTTVVYPVKPEKIHS</sequence>
<dbReference type="PROSITE" id="PS50835">
    <property type="entry name" value="IG_LIKE"/>
    <property type="match status" value="2"/>
</dbReference>
<dbReference type="OrthoDB" id="6138780at2759"/>
<evidence type="ECO:0000256" key="3">
    <source>
        <dbReference type="ARBA" id="ARBA00023319"/>
    </source>
</evidence>
<feature type="domain" description="Ig-like" evidence="5">
    <location>
        <begin position="43"/>
        <end position="138"/>
    </location>
</feature>
<dbReference type="InterPro" id="IPR007110">
    <property type="entry name" value="Ig-like_dom"/>
</dbReference>
<dbReference type="Pfam" id="PF07679">
    <property type="entry name" value="I-set"/>
    <property type="match status" value="1"/>
</dbReference>
<dbReference type="InterPro" id="IPR003599">
    <property type="entry name" value="Ig_sub"/>
</dbReference>
<dbReference type="InterPro" id="IPR036179">
    <property type="entry name" value="Ig-like_dom_sf"/>
</dbReference>
<name>A0A3S3RIC4_9ACAR</name>
<gene>
    <name evidence="6" type="ORF">B4U79_18715</name>
</gene>
<evidence type="ECO:0000256" key="4">
    <source>
        <dbReference type="SAM" id="SignalP"/>
    </source>
</evidence>
<reference evidence="6 7" key="1">
    <citation type="journal article" date="2018" name="Gigascience">
        <title>Genomes of trombidid mites reveal novel predicted allergens and laterally-transferred genes associated with secondary metabolism.</title>
        <authorList>
            <person name="Dong X."/>
            <person name="Chaisiri K."/>
            <person name="Xia D."/>
            <person name="Armstrong S.D."/>
            <person name="Fang Y."/>
            <person name="Donnelly M.J."/>
            <person name="Kadowaki T."/>
            <person name="McGarry J.W."/>
            <person name="Darby A.C."/>
            <person name="Makepeace B.L."/>
        </authorList>
    </citation>
    <scope>NUCLEOTIDE SEQUENCE [LARGE SCALE GENOMIC DNA]</scope>
    <source>
        <strain evidence="6">UoL-WK</strain>
    </source>
</reference>
<dbReference type="SMART" id="SM00409">
    <property type="entry name" value="IG"/>
    <property type="match status" value="2"/>
</dbReference>
<feature type="signal peptide" evidence="4">
    <location>
        <begin position="1"/>
        <end position="20"/>
    </location>
</feature>
<keyword evidence="7" id="KW-1185">Reference proteome</keyword>
<dbReference type="GO" id="GO:0007156">
    <property type="term" value="P:homophilic cell adhesion via plasma membrane adhesion molecules"/>
    <property type="evidence" value="ECO:0007669"/>
    <property type="project" value="TreeGrafter"/>
</dbReference>